<keyword evidence="3" id="KW-1185">Reference proteome</keyword>
<name>A0A8K0URZ1_9AGAR</name>
<evidence type="ECO:0000313" key="2">
    <source>
        <dbReference type="EMBL" id="KAH8101868.1"/>
    </source>
</evidence>
<protein>
    <submittedName>
        <fullName evidence="2">Uncharacterized protein</fullName>
    </submittedName>
</protein>
<organism evidence="2 3">
    <name type="scientific">Cristinia sonorae</name>
    <dbReference type="NCBI Taxonomy" id="1940300"/>
    <lineage>
        <taxon>Eukaryota</taxon>
        <taxon>Fungi</taxon>
        <taxon>Dikarya</taxon>
        <taxon>Basidiomycota</taxon>
        <taxon>Agaricomycotina</taxon>
        <taxon>Agaricomycetes</taxon>
        <taxon>Agaricomycetidae</taxon>
        <taxon>Agaricales</taxon>
        <taxon>Pleurotineae</taxon>
        <taxon>Stephanosporaceae</taxon>
        <taxon>Cristinia</taxon>
    </lineage>
</organism>
<dbReference type="EMBL" id="JAEVFJ010000011">
    <property type="protein sequence ID" value="KAH8101868.1"/>
    <property type="molecule type" value="Genomic_DNA"/>
</dbReference>
<reference evidence="2" key="1">
    <citation type="journal article" date="2021" name="New Phytol.">
        <title>Evolutionary innovations through gain and loss of genes in the ectomycorrhizal Boletales.</title>
        <authorList>
            <person name="Wu G."/>
            <person name="Miyauchi S."/>
            <person name="Morin E."/>
            <person name="Kuo A."/>
            <person name="Drula E."/>
            <person name="Varga T."/>
            <person name="Kohler A."/>
            <person name="Feng B."/>
            <person name="Cao Y."/>
            <person name="Lipzen A."/>
            <person name="Daum C."/>
            <person name="Hundley H."/>
            <person name="Pangilinan J."/>
            <person name="Johnson J."/>
            <person name="Barry K."/>
            <person name="LaButti K."/>
            <person name="Ng V."/>
            <person name="Ahrendt S."/>
            <person name="Min B."/>
            <person name="Choi I.G."/>
            <person name="Park H."/>
            <person name="Plett J.M."/>
            <person name="Magnuson J."/>
            <person name="Spatafora J.W."/>
            <person name="Nagy L.G."/>
            <person name="Henrissat B."/>
            <person name="Grigoriev I.V."/>
            <person name="Yang Z.L."/>
            <person name="Xu J."/>
            <person name="Martin F.M."/>
        </authorList>
    </citation>
    <scope>NUCLEOTIDE SEQUENCE</scope>
    <source>
        <strain evidence="2">KKN 215</strain>
    </source>
</reference>
<dbReference type="OrthoDB" id="2940229at2759"/>
<accession>A0A8K0URZ1</accession>
<gene>
    <name evidence="2" type="ORF">BXZ70DRAFT_1007108</name>
</gene>
<evidence type="ECO:0000313" key="3">
    <source>
        <dbReference type="Proteomes" id="UP000813824"/>
    </source>
</evidence>
<dbReference type="Proteomes" id="UP000813824">
    <property type="component" value="Unassembled WGS sequence"/>
</dbReference>
<proteinExistence type="predicted"/>
<feature type="compositionally biased region" description="Basic and acidic residues" evidence="1">
    <location>
        <begin position="468"/>
        <end position="493"/>
    </location>
</feature>
<feature type="compositionally biased region" description="Basic and acidic residues" evidence="1">
    <location>
        <begin position="500"/>
        <end position="514"/>
    </location>
</feature>
<evidence type="ECO:0000256" key="1">
    <source>
        <dbReference type="SAM" id="MobiDB-lite"/>
    </source>
</evidence>
<feature type="region of interest" description="Disordered" evidence="1">
    <location>
        <begin position="398"/>
        <end position="420"/>
    </location>
</feature>
<sequence length="549" mass="61416">MPKRSRETFDETAVATPGPPAKRLQTDLLGSSPFSSRTSTTSTPRTPFSIPSDSPSNPFGLKKSLVALDLPPPISFGKHVVLRFQFVEEQLPMTTLTPRRGPRKPATVFRIVQVPTSYTFRHLHKLIFYLFASDVERHHSVRPPTPRAAKGKAKAVSRALSLAKVPSSGKRRIPAGPALQLVASSLSRPDAWRGHVFEVYRGDKEHRLVSGEEETNGIVIPRNGRLWRKLSSVRERHIFRDLYDAAETSSKLDDGADSDEEEDWAWEAEDDFELAKLWPKGPSLRRAIIYRHNPHISIHIANHQGTVPYRKGIGNLPFVFQSQGTAGDTIKISHDIQNQGKMKVDEADDELPLLPSSLPTPAAQINRWNAHGTFARFLKCEDERERRLRGLTPYFSERNGAHSDGVVPSSPVNDIPFPNSDADSDSDFSVYSDSVLFPFASSAVTPFPAHPAHRKRVQSAERRLERLMRDGLSKSHLSDEEDERERKKKEAEKVSVTVKVEQEEGDHYGLRAESVEIPEGVTIGGEGGSPDSDDDWNPFAEWVDDEIEI</sequence>
<feature type="compositionally biased region" description="Low complexity" evidence="1">
    <location>
        <begin position="31"/>
        <end position="52"/>
    </location>
</feature>
<feature type="region of interest" description="Disordered" evidence="1">
    <location>
        <begin position="1"/>
        <end position="55"/>
    </location>
</feature>
<feature type="region of interest" description="Disordered" evidence="1">
    <location>
        <begin position="468"/>
        <end position="538"/>
    </location>
</feature>
<dbReference type="AlphaFoldDB" id="A0A8K0URZ1"/>
<comment type="caution">
    <text evidence="2">The sequence shown here is derived from an EMBL/GenBank/DDBJ whole genome shotgun (WGS) entry which is preliminary data.</text>
</comment>